<dbReference type="AlphaFoldDB" id="A0A164M9A5"/>
<dbReference type="SUPFAM" id="SSF53098">
    <property type="entry name" value="Ribonuclease H-like"/>
    <property type="match status" value="1"/>
</dbReference>
<evidence type="ECO:0000313" key="1">
    <source>
        <dbReference type="EMBL" id="KZS86489.1"/>
    </source>
</evidence>
<gene>
    <name evidence="1" type="ORF">SISNIDRAFT_420838</name>
</gene>
<evidence type="ECO:0000313" key="2">
    <source>
        <dbReference type="Proteomes" id="UP000076722"/>
    </source>
</evidence>
<dbReference type="Proteomes" id="UP000076722">
    <property type="component" value="Unassembled WGS sequence"/>
</dbReference>
<protein>
    <submittedName>
        <fullName evidence="1">Uncharacterized protein</fullName>
    </submittedName>
</protein>
<name>A0A164M9A5_9AGAM</name>
<keyword evidence="2" id="KW-1185">Reference proteome</keyword>
<organism evidence="1 2">
    <name type="scientific">Sistotremastrum niveocremeum HHB9708</name>
    <dbReference type="NCBI Taxonomy" id="1314777"/>
    <lineage>
        <taxon>Eukaryota</taxon>
        <taxon>Fungi</taxon>
        <taxon>Dikarya</taxon>
        <taxon>Basidiomycota</taxon>
        <taxon>Agaricomycotina</taxon>
        <taxon>Agaricomycetes</taxon>
        <taxon>Sistotremastrales</taxon>
        <taxon>Sistotremastraceae</taxon>
        <taxon>Sertulicium</taxon>
        <taxon>Sertulicium niveocremeum</taxon>
    </lineage>
</organism>
<proteinExistence type="predicted"/>
<sequence length="127" mass="14659">TVSLSVANKPLIHQVIPVIDHLTTKLATAADDESGNTSLIVRHGSANGVEVLNKYYSKTDESVMYRVAMVLHPKYKLEYFRAKKWKKKWIKQAEAIVREIWKRDYLPKVVQNVPPKPVRDQFIHGMF</sequence>
<dbReference type="EMBL" id="KV419494">
    <property type="protein sequence ID" value="KZS86489.1"/>
    <property type="molecule type" value="Genomic_DNA"/>
</dbReference>
<accession>A0A164M9A5</accession>
<reference evidence="1 2" key="1">
    <citation type="journal article" date="2016" name="Mol. Biol. Evol.">
        <title>Comparative Genomics of Early-Diverging Mushroom-Forming Fungi Provides Insights into the Origins of Lignocellulose Decay Capabilities.</title>
        <authorList>
            <person name="Nagy L.G."/>
            <person name="Riley R."/>
            <person name="Tritt A."/>
            <person name="Adam C."/>
            <person name="Daum C."/>
            <person name="Floudas D."/>
            <person name="Sun H."/>
            <person name="Yadav J.S."/>
            <person name="Pangilinan J."/>
            <person name="Larsson K.H."/>
            <person name="Matsuura K."/>
            <person name="Barry K."/>
            <person name="Labutti K."/>
            <person name="Kuo R."/>
            <person name="Ohm R.A."/>
            <person name="Bhattacharya S.S."/>
            <person name="Shirouzu T."/>
            <person name="Yoshinaga Y."/>
            <person name="Martin F.M."/>
            <person name="Grigoriev I.V."/>
            <person name="Hibbett D.S."/>
        </authorList>
    </citation>
    <scope>NUCLEOTIDE SEQUENCE [LARGE SCALE GENOMIC DNA]</scope>
    <source>
        <strain evidence="1 2">HHB9708</strain>
    </source>
</reference>
<feature type="non-terminal residue" evidence="1">
    <location>
        <position position="1"/>
    </location>
</feature>
<dbReference type="InterPro" id="IPR012337">
    <property type="entry name" value="RNaseH-like_sf"/>
</dbReference>
<dbReference type="OrthoDB" id="3359487at2759"/>